<feature type="non-terminal residue" evidence="2">
    <location>
        <position position="1"/>
    </location>
</feature>
<evidence type="ECO:0000313" key="3">
    <source>
        <dbReference type="Proteomes" id="UP000479000"/>
    </source>
</evidence>
<keyword evidence="3" id="KW-1185">Reference proteome</keyword>
<gene>
    <name evidence="2" type="ORF">NTEN_LOCUS8394</name>
</gene>
<organism evidence="2 3">
    <name type="scientific">Nesidiocoris tenuis</name>
    <dbReference type="NCBI Taxonomy" id="355587"/>
    <lineage>
        <taxon>Eukaryota</taxon>
        <taxon>Metazoa</taxon>
        <taxon>Ecdysozoa</taxon>
        <taxon>Arthropoda</taxon>
        <taxon>Hexapoda</taxon>
        <taxon>Insecta</taxon>
        <taxon>Pterygota</taxon>
        <taxon>Neoptera</taxon>
        <taxon>Paraneoptera</taxon>
        <taxon>Hemiptera</taxon>
        <taxon>Heteroptera</taxon>
        <taxon>Panheteroptera</taxon>
        <taxon>Cimicomorpha</taxon>
        <taxon>Miridae</taxon>
        <taxon>Dicyphina</taxon>
        <taxon>Nesidiocoris</taxon>
    </lineage>
</organism>
<accession>A0A6H5GGJ8</accession>
<proteinExistence type="predicted"/>
<dbReference type="Proteomes" id="UP000479000">
    <property type="component" value="Unassembled WGS sequence"/>
</dbReference>
<sequence>MESLRVIYAPLVKVEVVCSSTGPAELRSRSSGESGRAQVTSIVVASASGSVGQCARPLDARSQSSATSLTLMVSTERGEFTRKSNTSKFGSGPPTATPSHWTLCFPN</sequence>
<reference evidence="2 3" key="1">
    <citation type="submission" date="2020-02" db="EMBL/GenBank/DDBJ databases">
        <authorList>
            <person name="Ferguson B K."/>
        </authorList>
    </citation>
    <scope>NUCLEOTIDE SEQUENCE [LARGE SCALE GENOMIC DNA]</scope>
</reference>
<feature type="region of interest" description="Disordered" evidence="1">
    <location>
        <begin position="77"/>
        <end position="107"/>
    </location>
</feature>
<dbReference type="AlphaFoldDB" id="A0A6H5GGJ8"/>
<name>A0A6H5GGJ8_9HEMI</name>
<evidence type="ECO:0000313" key="2">
    <source>
        <dbReference type="EMBL" id="CAB0002607.1"/>
    </source>
</evidence>
<feature type="non-terminal residue" evidence="2">
    <location>
        <position position="107"/>
    </location>
</feature>
<dbReference type="EMBL" id="CADCXU010012713">
    <property type="protein sequence ID" value="CAB0002607.1"/>
    <property type="molecule type" value="Genomic_DNA"/>
</dbReference>
<protein>
    <submittedName>
        <fullName evidence="2">Uncharacterized protein</fullName>
    </submittedName>
</protein>
<evidence type="ECO:0000256" key="1">
    <source>
        <dbReference type="SAM" id="MobiDB-lite"/>
    </source>
</evidence>